<dbReference type="Proteomes" id="UP000215289">
    <property type="component" value="Unassembled WGS sequence"/>
</dbReference>
<dbReference type="EMBL" id="NIDN02000053">
    <property type="protein sequence ID" value="RLL98418.1"/>
    <property type="molecule type" value="Genomic_DNA"/>
</dbReference>
<protein>
    <recommendedName>
        <fullName evidence="3">Transcription factor domain-containing protein</fullName>
    </recommendedName>
</protein>
<evidence type="ECO:0000313" key="2">
    <source>
        <dbReference type="Proteomes" id="UP000215289"/>
    </source>
</evidence>
<reference evidence="1 2" key="1">
    <citation type="submission" date="2018-08" db="EMBL/GenBank/DDBJ databases">
        <title>Draft genome sequences of two Aspergillus turcosus clinical strains isolated from bronchoalveolar lavage fluid: one azole-susceptible and the other azole-resistant.</title>
        <authorList>
            <person name="Parent-Michaud M."/>
            <person name="Dufresne P.J."/>
            <person name="Fournier E."/>
            <person name="Martineau C."/>
            <person name="Moreira S."/>
            <person name="Perkins V."/>
            <person name="De Repentigny L."/>
            <person name="Dufresne S.F."/>
        </authorList>
    </citation>
    <scope>NUCLEOTIDE SEQUENCE [LARGE SCALE GENOMIC DNA]</scope>
    <source>
        <strain evidence="1">HMR AF 1038</strain>
    </source>
</reference>
<organism evidence="1 2">
    <name type="scientific">Aspergillus turcosus</name>
    <dbReference type="NCBI Taxonomy" id="1245748"/>
    <lineage>
        <taxon>Eukaryota</taxon>
        <taxon>Fungi</taxon>
        <taxon>Dikarya</taxon>
        <taxon>Ascomycota</taxon>
        <taxon>Pezizomycotina</taxon>
        <taxon>Eurotiomycetes</taxon>
        <taxon>Eurotiomycetidae</taxon>
        <taxon>Eurotiales</taxon>
        <taxon>Aspergillaceae</taxon>
        <taxon>Aspergillus</taxon>
        <taxon>Aspergillus subgen. Fumigati</taxon>
    </lineage>
</organism>
<dbReference type="InterPro" id="IPR053175">
    <property type="entry name" value="DHMBA_Reg_Transcription_Factor"/>
</dbReference>
<dbReference type="AlphaFoldDB" id="A0A229WX82"/>
<accession>A0A229WX82</accession>
<evidence type="ECO:0000313" key="1">
    <source>
        <dbReference type="EMBL" id="RLL98418.1"/>
    </source>
</evidence>
<name>A0A229WX82_9EURO</name>
<comment type="caution">
    <text evidence="1">The sequence shown here is derived from an EMBL/GenBank/DDBJ whole genome shotgun (WGS) entry which is preliminary data.</text>
</comment>
<dbReference type="OrthoDB" id="5429770at2759"/>
<proteinExistence type="predicted"/>
<keyword evidence="2" id="KW-1185">Reference proteome</keyword>
<dbReference type="STRING" id="1245748.A0A229WX82"/>
<sequence length="377" mass="42398">MTDRAIDYFLAAHVFRDCGLVRGHYEYLSMLDEEVRNRKQLSVTLSAVALAAYAYSFRHPCVLEASRHQYGHALRLINAALSSQEEMAHYSTIISILLLATFETITSGNSVPAELTIHQLTATFLDTNDPAWKLFDLEFKVAKFRADVKHNILRGRHLLDVARHIDREFVLLAGNLPVQWHFRTMALDEPSELVLGSSYHVYPDVWVAAIWNKLRTCRLLLHQEICAQLSDILATTPEQYSALDASCYQSSFEVMQNLALQVLATVPQFCGLVSMPSGDLLQTGKDVFRDRSASGIPTVAGLYLLFWPLLTAGRIVKSDVQRKWIVDRSRYIGRITGIQQAFSLADVVERHNFLNRKAIVPGLGDHDGTEGSETKAH</sequence>
<gene>
    <name evidence="1" type="ORF">CFD26_107157</name>
</gene>
<dbReference type="PANTHER" id="PTHR38791">
    <property type="entry name" value="ZN(II)2CYS6 TRANSCRIPTION FACTOR (EUROFUNG)-RELATED-RELATED"/>
    <property type="match status" value="1"/>
</dbReference>
<evidence type="ECO:0008006" key="3">
    <source>
        <dbReference type="Google" id="ProtNLM"/>
    </source>
</evidence>